<evidence type="ECO:0000313" key="2">
    <source>
        <dbReference type="EMBL" id="KZV41561.1"/>
    </source>
</evidence>
<reference evidence="2 3" key="1">
    <citation type="journal article" date="2015" name="Proc. Natl. Acad. Sci. U.S.A.">
        <title>The resurrection genome of Boea hygrometrica: A blueprint for survival of dehydration.</title>
        <authorList>
            <person name="Xiao L."/>
            <person name="Yang G."/>
            <person name="Zhang L."/>
            <person name="Yang X."/>
            <person name="Zhao S."/>
            <person name="Ji Z."/>
            <person name="Zhou Q."/>
            <person name="Hu M."/>
            <person name="Wang Y."/>
            <person name="Chen M."/>
            <person name="Xu Y."/>
            <person name="Jin H."/>
            <person name="Xiao X."/>
            <person name="Hu G."/>
            <person name="Bao F."/>
            <person name="Hu Y."/>
            <person name="Wan P."/>
            <person name="Li L."/>
            <person name="Deng X."/>
            <person name="Kuang T."/>
            <person name="Xiang C."/>
            <person name="Zhu J.K."/>
            <person name="Oliver M.J."/>
            <person name="He Y."/>
        </authorList>
    </citation>
    <scope>NUCLEOTIDE SEQUENCE [LARGE SCALE GENOMIC DNA]</scope>
    <source>
        <strain evidence="3">cv. XS01</strain>
    </source>
</reference>
<dbReference type="AlphaFoldDB" id="A0A2Z7C6I9"/>
<organism evidence="2 3">
    <name type="scientific">Dorcoceras hygrometricum</name>
    <dbReference type="NCBI Taxonomy" id="472368"/>
    <lineage>
        <taxon>Eukaryota</taxon>
        <taxon>Viridiplantae</taxon>
        <taxon>Streptophyta</taxon>
        <taxon>Embryophyta</taxon>
        <taxon>Tracheophyta</taxon>
        <taxon>Spermatophyta</taxon>
        <taxon>Magnoliopsida</taxon>
        <taxon>eudicotyledons</taxon>
        <taxon>Gunneridae</taxon>
        <taxon>Pentapetalae</taxon>
        <taxon>asterids</taxon>
        <taxon>lamiids</taxon>
        <taxon>Lamiales</taxon>
        <taxon>Gesneriaceae</taxon>
        <taxon>Didymocarpoideae</taxon>
        <taxon>Trichosporeae</taxon>
        <taxon>Loxocarpinae</taxon>
        <taxon>Dorcoceras</taxon>
    </lineage>
</organism>
<evidence type="ECO:0000259" key="1">
    <source>
        <dbReference type="Pfam" id="PF03732"/>
    </source>
</evidence>
<keyword evidence="3" id="KW-1185">Reference proteome</keyword>
<gene>
    <name evidence="2" type="ORF">F511_22784</name>
</gene>
<proteinExistence type="predicted"/>
<name>A0A2Z7C6I9_9LAMI</name>
<dbReference type="Pfam" id="PF03732">
    <property type="entry name" value="Retrotrans_gag"/>
    <property type="match status" value="1"/>
</dbReference>
<feature type="domain" description="Retrotransposon gag" evidence="1">
    <location>
        <begin position="10"/>
        <end position="103"/>
    </location>
</feature>
<dbReference type="Proteomes" id="UP000250235">
    <property type="component" value="Unassembled WGS sequence"/>
</dbReference>
<protein>
    <recommendedName>
        <fullName evidence="1">Retrotransposon gag domain-containing protein</fullName>
    </recommendedName>
</protein>
<dbReference type="OrthoDB" id="913731at2759"/>
<accession>A0A2Z7C6I9</accession>
<sequence>MPDLDRPRCAIYMLRDDAMSWWKGAKLTVDLAMLTWEEFKKIFYDQYCTANVRTELKREFLTLKQGDHSMRDYIHKFERGCYFVLLNSGDAEENICHIVDGLRTTLKHDVRLAKPKQ</sequence>
<dbReference type="EMBL" id="KQ999424">
    <property type="protein sequence ID" value="KZV41561.1"/>
    <property type="molecule type" value="Genomic_DNA"/>
</dbReference>
<dbReference type="InterPro" id="IPR005162">
    <property type="entry name" value="Retrotrans_gag_dom"/>
</dbReference>
<evidence type="ECO:0000313" key="3">
    <source>
        <dbReference type="Proteomes" id="UP000250235"/>
    </source>
</evidence>